<evidence type="ECO:0008006" key="3">
    <source>
        <dbReference type="Google" id="ProtNLM"/>
    </source>
</evidence>
<dbReference type="AlphaFoldDB" id="A0A2I0UNH8"/>
<evidence type="ECO:0000313" key="2">
    <source>
        <dbReference type="Proteomes" id="UP000233556"/>
    </source>
</evidence>
<reference evidence="2" key="1">
    <citation type="submission" date="2017-11" db="EMBL/GenBank/DDBJ databases">
        <authorList>
            <person name="Lima N.C."/>
            <person name="Parody-Merino A.M."/>
            <person name="Battley P.F."/>
            <person name="Fidler A.E."/>
            <person name="Prosdocimi F."/>
        </authorList>
    </citation>
    <scope>NUCLEOTIDE SEQUENCE [LARGE SCALE GENOMIC DNA]</scope>
</reference>
<name>A0A2I0UNH8_LIMLA</name>
<organism evidence="1 2">
    <name type="scientific">Limosa lapponica baueri</name>
    <dbReference type="NCBI Taxonomy" id="1758121"/>
    <lineage>
        <taxon>Eukaryota</taxon>
        <taxon>Metazoa</taxon>
        <taxon>Chordata</taxon>
        <taxon>Craniata</taxon>
        <taxon>Vertebrata</taxon>
        <taxon>Euteleostomi</taxon>
        <taxon>Archelosauria</taxon>
        <taxon>Archosauria</taxon>
        <taxon>Dinosauria</taxon>
        <taxon>Saurischia</taxon>
        <taxon>Theropoda</taxon>
        <taxon>Coelurosauria</taxon>
        <taxon>Aves</taxon>
        <taxon>Neognathae</taxon>
        <taxon>Neoaves</taxon>
        <taxon>Charadriiformes</taxon>
        <taxon>Scolopacidae</taxon>
        <taxon>Limosa</taxon>
    </lineage>
</organism>
<accession>A0A2I0UNH8</accession>
<dbReference type="EMBL" id="KZ505674">
    <property type="protein sequence ID" value="PKU47600.1"/>
    <property type="molecule type" value="Genomic_DNA"/>
</dbReference>
<proteinExistence type="predicted"/>
<evidence type="ECO:0000313" key="1">
    <source>
        <dbReference type="EMBL" id="PKU47600.1"/>
    </source>
</evidence>
<gene>
    <name evidence="1" type="ORF">llap_2066</name>
</gene>
<dbReference type="OrthoDB" id="416454at2759"/>
<keyword evidence="2" id="KW-1185">Reference proteome</keyword>
<dbReference type="Proteomes" id="UP000233556">
    <property type="component" value="Unassembled WGS sequence"/>
</dbReference>
<protein>
    <recommendedName>
        <fullName evidence="3">Rna-directed dna polymerase from mobile element jockey-like</fullName>
    </recommendedName>
</protein>
<sequence length="71" mass="8217">MTELVDEGRAIVTVYLEFSNAFDTASHIILIDKLMKYGLALCSQSFKKKSDMEMQKKFTFETDDSVKDREE</sequence>
<reference evidence="2" key="2">
    <citation type="submission" date="2017-12" db="EMBL/GenBank/DDBJ databases">
        <title>Genome sequence of the Bar-tailed Godwit (Limosa lapponica baueri).</title>
        <authorList>
            <person name="Lima N.C.B."/>
            <person name="Parody-Merino A.M."/>
            <person name="Battley P.F."/>
            <person name="Fidler A.E."/>
            <person name="Prosdocimi F."/>
        </authorList>
    </citation>
    <scope>NUCLEOTIDE SEQUENCE [LARGE SCALE GENOMIC DNA]</scope>
</reference>